<dbReference type="EMBL" id="JAMYJR010000009">
    <property type="protein sequence ID" value="MCO8270763.1"/>
    <property type="molecule type" value="Genomic_DNA"/>
</dbReference>
<reference evidence="3 4" key="1">
    <citation type="submission" date="2022-06" db="EMBL/GenBank/DDBJ databases">
        <title>New Species of the Genus Actinoplanes, ActinopZanes ferrugineus.</title>
        <authorList>
            <person name="Ding P."/>
        </authorList>
    </citation>
    <scope>NUCLEOTIDE SEQUENCE [LARGE SCALE GENOMIC DNA]</scope>
    <source>
        <strain evidence="3 4">TRM88003</strain>
    </source>
</reference>
<accession>A0ABT1DJV2</accession>
<feature type="region of interest" description="Disordered" evidence="1">
    <location>
        <begin position="405"/>
        <end position="431"/>
    </location>
</feature>
<evidence type="ECO:0008006" key="5">
    <source>
        <dbReference type="Google" id="ProtNLM"/>
    </source>
</evidence>
<feature type="compositionally biased region" description="Polar residues" evidence="1">
    <location>
        <begin position="467"/>
        <end position="489"/>
    </location>
</feature>
<proteinExistence type="predicted"/>
<keyword evidence="4" id="KW-1185">Reference proteome</keyword>
<feature type="signal peptide" evidence="2">
    <location>
        <begin position="1"/>
        <end position="41"/>
    </location>
</feature>
<dbReference type="Proteomes" id="UP001523369">
    <property type="component" value="Unassembled WGS sequence"/>
</dbReference>
<evidence type="ECO:0000313" key="3">
    <source>
        <dbReference type="EMBL" id="MCO8270763.1"/>
    </source>
</evidence>
<organism evidence="3 4">
    <name type="scientific">Paractinoplanes aksuensis</name>
    <dbReference type="NCBI Taxonomy" id="2939490"/>
    <lineage>
        <taxon>Bacteria</taxon>
        <taxon>Bacillati</taxon>
        <taxon>Actinomycetota</taxon>
        <taxon>Actinomycetes</taxon>
        <taxon>Micromonosporales</taxon>
        <taxon>Micromonosporaceae</taxon>
        <taxon>Paractinoplanes</taxon>
    </lineage>
</organism>
<evidence type="ECO:0000256" key="2">
    <source>
        <dbReference type="SAM" id="SignalP"/>
    </source>
</evidence>
<feature type="chain" id="PRO_5046624427" description="CARDB domain-containing protein" evidence="2">
    <location>
        <begin position="42"/>
        <end position="489"/>
    </location>
</feature>
<keyword evidence="2" id="KW-0732">Signal</keyword>
<comment type="caution">
    <text evidence="3">The sequence shown here is derived from an EMBL/GenBank/DDBJ whole genome shotgun (WGS) entry which is preliminary data.</text>
</comment>
<feature type="region of interest" description="Disordered" evidence="1">
    <location>
        <begin position="444"/>
        <end position="489"/>
    </location>
</feature>
<evidence type="ECO:0000256" key="1">
    <source>
        <dbReference type="SAM" id="MobiDB-lite"/>
    </source>
</evidence>
<sequence>MGTNPQLVELTPAFLTRLRRVAAWAMVVMLTCALPPSPAHAAPAGVEGEVHLRNLTLPADGSTVEEILSPLLFADEQGWADSVTLTIDTSQVGVAVVKVVDSWSAAKCSSGPVVRCVLPGPHRVFERPKDDGAYGYVTFGSVPLSLIPKPGVSIGDTGTLSVATKVDDGPATIETSTVRIGEAVNLTAVDEEPQTVAPGGAVTLRPKVRNTGPTPVDGLTAVISADPGALAGTNFSNCTYGYAVACTFDTTMAAGSTYGMAAPITLRVPGDAAGASQTMVGVQWMTAAEWEDWLADYGELPQDRAGTGPELELEEMAVSAAGAPQADTDHDDNGSYTTVTVSGRRTDLVAVGATVPGTAAEHTFSVGLVNQGPGTLRYPPFSNNVGSVRVTLPAPMSVIVADDRCRSESGDLDPPPSSAPDEPPYYGPPVFSSHCGRSAYGPRNVSCSPSRFGSPRPPVTRKDQCGSPCTTTVRSKSIATRATTKPRSG</sequence>
<protein>
    <recommendedName>
        <fullName evidence="5">CARDB domain-containing protein</fullName>
    </recommendedName>
</protein>
<evidence type="ECO:0000313" key="4">
    <source>
        <dbReference type="Proteomes" id="UP001523369"/>
    </source>
</evidence>
<name>A0ABT1DJV2_9ACTN</name>
<gene>
    <name evidence="3" type="ORF">M1L60_09165</name>
</gene>
<feature type="compositionally biased region" description="Pro residues" evidence="1">
    <location>
        <begin position="413"/>
        <end position="427"/>
    </location>
</feature>
<dbReference type="RefSeq" id="WP_253236896.1">
    <property type="nucleotide sequence ID" value="NZ_JAMYJR010000009.1"/>
</dbReference>